<dbReference type="AlphaFoldDB" id="A0A1Q4HRT0"/>
<dbReference type="Proteomes" id="UP000186438">
    <property type="component" value="Unassembled WGS sequence"/>
</dbReference>
<protein>
    <submittedName>
        <fullName evidence="2">Uncharacterized protein</fullName>
    </submittedName>
</protein>
<evidence type="ECO:0000313" key="3">
    <source>
        <dbReference type="Proteomes" id="UP000186438"/>
    </source>
</evidence>
<accession>A0A1Q4HRT0</accession>
<proteinExistence type="predicted"/>
<keyword evidence="3" id="KW-1185">Reference proteome</keyword>
<sequence>MRGCEMASLRSRIGIALMLACTAAATPACGVGCGGAGSLLRVATDSLQNDPMQVNVVHSEEQVCISH</sequence>
<name>A0A1Q4HRT0_9MYCO</name>
<evidence type="ECO:0000256" key="1">
    <source>
        <dbReference type="SAM" id="SignalP"/>
    </source>
</evidence>
<feature type="chain" id="PRO_5012321010" evidence="1">
    <location>
        <begin position="31"/>
        <end position="67"/>
    </location>
</feature>
<gene>
    <name evidence="2" type="ORF">BRW65_18445</name>
</gene>
<feature type="signal peptide" evidence="1">
    <location>
        <begin position="1"/>
        <end position="30"/>
    </location>
</feature>
<organism evidence="2 3">
    <name type="scientific">Mycobacterium paraffinicum</name>
    <dbReference type="NCBI Taxonomy" id="53378"/>
    <lineage>
        <taxon>Bacteria</taxon>
        <taxon>Bacillati</taxon>
        <taxon>Actinomycetota</taxon>
        <taxon>Actinomycetes</taxon>
        <taxon>Mycobacteriales</taxon>
        <taxon>Mycobacteriaceae</taxon>
        <taxon>Mycobacterium</taxon>
    </lineage>
</organism>
<evidence type="ECO:0000313" key="2">
    <source>
        <dbReference type="EMBL" id="OJZ71693.1"/>
    </source>
</evidence>
<dbReference type="EMBL" id="MPNT01000017">
    <property type="protein sequence ID" value="OJZ71693.1"/>
    <property type="molecule type" value="Genomic_DNA"/>
</dbReference>
<keyword evidence="1" id="KW-0732">Signal</keyword>
<reference evidence="2 3" key="1">
    <citation type="submission" date="2016-11" db="EMBL/GenBank/DDBJ databases">
        <title>Genome sequences of unsequenced Mycobacteria.</title>
        <authorList>
            <person name="Greninger A.L."/>
            <person name="Fang F."/>
            <person name="Jerome K.R."/>
        </authorList>
    </citation>
    <scope>NUCLEOTIDE SEQUENCE [LARGE SCALE GENOMIC DNA]</scope>
    <source>
        <strain evidence="2 3">M11</strain>
    </source>
</reference>
<comment type="caution">
    <text evidence="2">The sequence shown here is derived from an EMBL/GenBank/DDBJ whole genome shotgun (WGS) entry which is preliminary data.</text>
</comment>